<keyword evidence="3" id="KW-1185">Reference proteome</keyword>
<dbReference type="Pfam" id="PF00144">
    <property type="entry name" value="Beta-lactamase"/>
    <property type="match status" value="1"/>
</dbReference>
<evidence type="ECO:0000313" key="2">
    <source>
        <dbReference type="EMBL" id="KAF5384134.1"/>
    </source>
</evidence>
<dbReference type="PANTHER" id="PTHR43283:SF3">
    <property type="entry name" value="BETA-LACTAMASE FAMILY PROTEIN (AFU_ORTHOLOGUE AFUA_5G07500)"/>
    <property type="match status" value="1"/>
</dbReference>
<dbReference type="OrthoDB" id="428260at2759"/>
<feature type="domain" description="Beta-lactamase-related" evidence="1">
    <location>
        <begin position="27"/>
        <end position="154"/>
    </location>
</feature>
<dbReference type="Proteomes" id="UP000565441">
    <property type="component" value="Unassembled WGS sequence"/>
</dbReference>
<accession>A0A8H5HIW6</accession>
<reference evidence="2 3" key="1">
    <citation type="journal article" date="2020" name="ISME J.">
        <title>Uncovering the hidden diversity of litter-decomposition mechanisms in mushroom-forming fungi.</title>
        <authorList>
            <person name="Floudas D."/>
            <person name="Bentzer J."/>
            <person name="Ahren D."/>
            <person name="Johansson T."/>
            <person name="Persson P."/>
            <person name="Tunlid A."/>
        </authorList>
    </citation>
    <scope>NUCLEOTIDE SEQUENCE [LARGE SCALE GENOMIC DNA]</scope>
    <source>
        <strain evidence="2 3">CBS 661.87</strain>
    </source>
</reference>
<dbReference type="PANTHER" id="PTHR43283">
    <property type="entry name" value="BETA-LACTAMASE-RELATED"/>
    <property type="match status" value="1"/>
</dbReference>
<dbReference type="InterPro" id="IPR050789">
    <property type="entry name" value="Diverse_Enzym_Activities"/>
</dbReference>
<dbReference type="AlphaFoldDB" id="A0A8H5HIW6"/>
<evidence type="ECO:0000313" key="3">
    <source>
        <dbReference type="Proteomes" id="UP000565441"/>
    </source>
</evidence>
<dbReference type="Gene3D" id="3.40.710.10">
    <property type="entry name" value="DD-peptidase/beta-lactamase superfamily"/>
    <property type="match status" value="1"/>
</dbReference>
<organism evidence="2 3">
    <name type="scientific">Tricholomella constricta</name>
    <dbReference type="NCBI Taxonomy" id="117010"/>
    <lineage>
        <taxon>Eukaryota</taxon>
        <taxon>Fungi</taxon>
        <taxon>Dikarya</taxon>
        <taxon>Basidiomycota</taxon>
        <taxon>Agaricomycotina</taxon>
        <taxon>Agaricomycetes</taxon>
        <taxon>Agaricomycetidae</taxon>
        <taxon>Agaricales</taxon>
        <taxon>Tricholomatineae</taxon>
        <taxon>Lyophyllaceae</taxon>
        <taxon>Tricholomella</taxon>
    </lineage>
</organism>
<comment type="caution">
    <text evidence="2">The sequence shown here is derived from an EMBL/GenBank/DDBJ whole genome shotgun (WGS) entry which is preliminary data.</text>
</comment>
<dbReference type="EMBL" id="JAACJP010000005">
    <property type="protein sequence ID" value="KAF5384134.1"/>
    <property type="molecule type" value="Genomic_DNA"/>
</dbReference>
<evidence type="ECO:0000259" key="1">
    <source>
        <dbReference type="Pfam" id="PF00144"/>
    </source>
</evidence>
<name>A0A8H5HIW6_9AGAR</name>
<dbReference type="InterPro" id="IPR012338">
    <property type="entry name" value="Beta-lactam/transpept-like"/>
</dbReference>
<sequence length="188" mass="20743">MWVRCEKGASVVYKGKGVIPVPTQSDAVESKRTPGLVFGATSVEKELFFTHAGPRLFDDPSGGPMSDDSIFWICSQTKMLASIAAFQLIEAGKLQLDTVVADILPELANPVVLNSNGPDAQPNFVLPKTAITVRHLLNHSSGLDYGPEADRVCEYHLPSPYTASHDKLNPVKHFFNLRKVRKFTTYYH</sequence>
<dbReference type="InterPro" id="IPR001466">
    <property type="entry name" value="Beta-lactam-related"/>
</dbReference>
<protein>
    <recommendedName>
        <fullName evidence="1">Beta-lactamase-related domain-containing protein</fullName>
    </recommendedName>
</protein>
<dbReference type="SUPFAM" id="SSF56601">
    <property type="entry name" value="beta-lactamase/transpeptidase-like"/>
    <property type="match status" value="1"/>
</dbReference>
<gene>
    <name evidence="2" type="ORF">D9615_003355</name>
</gene>
<proteinExistence type="predicted"/>